<evidence type="ECO:0000256" key="2">
    <source>
        <dbReference type="ARBA" id="ARBA00022553"/>
    </source>
</evidence>
<dbReference type="SMART" id="SM00173">
    <property type="entry name" value="RAS"/>
    <property type="match status" value="1"/>
</dbReference>
<proteinExistence type="inferred from homology"/>
<dbReference type="OMA" id="RNCAGRE"/>
<dbReference type="GO" id="GO:0005246">
    <property type="term" value="F:calcium channel regulator activity"/>
    <property type="evidence" value="ECO:0007669"/>
    <property type="project" value="TreeGrafter"/>
</dbReference>
<dbReference type="GO" id="GO:0005525">
    <property type="term" value="F:GTP binding"/>
    <property type="evidence" value="ECO:0007669"/>
    <property type="project" value="InterPro"/>
</dbReference>
<dbReference type="PANTHER" id="PTHR45775:SF6">
    <property type="entry name" value="RAD, GEM_KIR FAMILY MEMBER 2, ISOFORM C"/>
    <property type="match status" value="1"/>
</dbReference>
<evidence type="ECO:0008006" key="5">
    <source>
        <dbReference type="Google" id="ProtNLM"/>
    </source>
</evidence>
<dbReference type="PROSITE" id="PS51421">
    <property type="entry name" value="RAS"/>
    <property type="match status" value="1"/>
</dbReference>
<dbReference type="PRINTS" id="PR00449">
    <property type="entry name" value="RASTRNSFRMNG"/>
</dbReference>
<dbReference type="Proteomes" id="UP000005408">
    <property type="component" value="Unassembled WGS sequence"/>
</dbReference>
<name>A0A8W8K7Q2_MAGGI</name>
<comment type="similarity">
    <text evidence="1">Belongs to the small GTPase superfamily. RGK family.</text>
</comment>
<evidence type="ECO:0000256" key="1">
    <source>
        <dbReference type="ARBA" id="ARBA00008846"/>
    </source>
</evidence>
<reference evidence="3" key="1">
    <citation type="submission" date="2022-08" db="UniProtKB">
        <authorList>
            <consortium name="EnsemblMetazoa"/>
        </authorList>
    </citation>
    <scope>IDENTIFICATION</scope>
    <source>
        <strain evidence="3">05x7-T-G4-1.051#20</strain>
    </source>
</reference>
<accession>A0A8W8K7Q2</accession>
<dbReference type="SMART" id="SM00175">
    <property type="entry name" value="RAB"/>
    <property type="match status" value="1"/>
</dbReference>
<dbReference type="PROSITE" id="PS51419">
    <property type="entry name" value="RAB"/>
    <property type="match status" value="1"/>
</dbReference>
<dbReference type="Pfam" id="PF00071">
    <property type="entry name" value="Ras"/>
    <property type="match status" value="1"/>
</dbReference>
<dbReference type="EnsemblMetazoa" id="G22459.2">
    <property type="protein sequence ID" value="G22459.2:cds"/>
    <property type="gene ID" value="G22459"/>
</dbReference>
<dbReference type="GO" id="GO:0003924">
    <property type="term" value="F:GTPase activity"/>
    <property type="evidence" value="ECO:0007669"/>
    <property type="project" value="InterPro"/>
</dbReference>
<dbReference type="Gene3D" id="3.40.50.300">
    <property type="entry name" value="P-loop containing nucleotide triphosphate hydrolases"/>
    <property type="match status" value="1"/>
</dbReference>
<dbReference type="PANTHER" id="PTHR45775">
    <property type="entry name" value="RAD, GEM/KIR FAMILY MEMBER 2, ISOFORM C"/>
    <property type="match status" value="1"/>
</dbReference>
<protein>
    <recommendedName>
        <fullName evidence="5">GTP-binding protein REM 1</fullName>
    </recommendedName>
</protein>
<dbReference type="EnsemblMetazoa" id="G22459.8">
    <property type="protein sequence ID" value="G22459.8:cds"/>
    <property type="gene ID" value="G22459"/>
</dbReference>
<keyword evidence="4" id="KW-1185">Reference proteome</keyword>
<dbReference type="InterPro" id="IPR001806">
    <property type="entry name" value="Small_GTPase"/>
</dbReference>
<evidence type="ECO:0000313" key="3">
    <source>
        <dbReference type="EnsemblMetazoa" id="G22459.2:cds"/>
    </source>
</evidence>
<dbReference type="GO" id="GO:0005886">
    <property type="term" value="C:plasma membrane"/>
    <property type="evidence" value="ECO:0007669"/>
    <property type="project" value="TreeGrafter"/>
</dbReference>
<dbReference type="InterPro" id="IPR051641">
    <property type="entry name" value="RGK_GTP-binding_reg"/>
</dbReference>
<dbReference type="AlphaFoldDB" id="A0A8W8K7Q2"/>
<dbReference type="InterPro" id="IPR027417">
    <property type="entry name" value="P-loop_NTPase"/>
</dbReference>
<dbReference type="SUPFAM" id="SSF52540">
    <property type="entry name" value="P-loop containing nucleoside triphosphate hydrolases"/>
    <property type="match status" value="1"/>
</dbReference>
<dbReference type="EnsemblMetazoa" id="G22459.7">
    <property type="protein sequence ID" value="G22459.7:cds"/>
    <property type="gene ID" value="G22459"/>
</dbReference>
<evidence type="ECO:0000313" key="4">
    <source>
        <dbReference type="Proteomes" id="UP000005408"/>
    </source>
</evidence>
<sequence length="277" mass="31544">MIRSKSVNDFLDFESREDFAVSKSRTSLSVPNAHRDQDFRRNSNISCETSSSCYSESNEHLITGNRCDSLTIPEILHVAVLGDRGVGKHTLLHYFRDTEDIWSDLTDFEEDTEICVSLDGKETSLLFVEQQNLENVEACGYMDAIVVVYSVADIWSFKLANKIVGEIRKHSQKPVILVANKVDLARGRAVSTKDGEKVATRFSCKYVEISLVLNHNVDDLLVGIVRQARAQSRHDSSNLSSSTEKQRNKVRQFTNKLVKRWRKIRPKRSRCNNLFDA</sequence>
<keyword evidence="2" id="KW-0597">Phosphoprotein</keyword>
<organism evidence="3 4">
    <name type="scientific">Magallana gigas</name>
    <name type="common">Pacific oyster</name>
    <name type="synonym">Crassostrea gigas</name>
    <dbReference type="NCBI Taxonomy" id="29159"/>
    <lineage>
        <taxon>Eukaryota</taxon>
        <taxon>Metazoa</taxon>
        <taxon>Spiralia</taxon>
        <taxon>Lophotrochozoa</taxon>
        <taxon>Mollusca</taxon>
        <taxon>Bivalvia</taxon>
        <taxon>Autobranchia</taxon>
        <taxon>Pteriomorphia</taxon>
        <taxon>Ostreida</taxon>
        <taxon>Ostreoidea</taxon>
        <taxon>Ostreidae</taxon>
        <taxon>Magallana</taxon>
    </lineage>
</organism>
<dbReference type="OrthoDB" id="5239715at2759"/>